<organism evidence="3">
    <name type="scientific">Mangrovimonas cancribranchiae</name>
    <dbReference type="NCBI Taxonomy" id="3080055"/>
    <lineage>
        <taxon>Bacteria</taxon>
        <taxon>Pseudomonadati</taxon>
        <taxon>Bacteroidota</taxon>
        <taxon>Flavobacteriia</taxon>
        <taxon>Flavobacteriales</taxon>
        <taxon>Flavobacteriaceae</taxon>
        <taxon>Mangrovimonas</taxon>
    </lineage>
</organism>
<dbReference type="KEGG" id="mcaa:R3L15_03825"/>
<dbReference type="GO" id="GO:0016757">
    <property type="term" value="F:glycosyltransferase activity"/>
    <property type="evidence" value="ECO:0007669"/>
    <property type="project" value="UniProtKB-KW"/>
</dbReference>
<evidence type="ECO:0000313" key="3">
    <source>
        <dbReference type="EMBL" id="WXA14005.1"/>
    </source>
</evidence>
<dbReference type="SUPFAM" id="SSF53756">
    <property type="entry name" value="UDP-Glycosyltransferase/glycogen phosphorylase"/>
    <property type="match status" value="1"/>
</dbReference>
<dbReference type="Pfam" id="PF13692">
    <property type="entry name" value="Glyco_trans_1_4"/>
    <property type="match status" value="1"/>
</dbReference>
<dbReference type="Proteomes" id="UP001368318">
    <property type="component" value="Chromosome"/>
</dbReference>
<dbReference type="EMBL" id="CP136924">
    <property type="protein sequence ID" value="WXA03572.1"/>
    <property type="molecule type" value="Genomic_DNA"/>
</dbReference>
<keyword evidence="4" id="KW-1185">Reference proteome</keyword>
<reference evidence="3 4" key="1">
    <citation type="submission" date="2023-10" db="EMBL/GenBank/DDBJ databases">
        <title>Culture-based analysis of two novel bacteria associated with mangrove crab gills.</title>
        <authorList>
            <person name="Yang X."/>
            <person name="Garuglieri E."/>
            <person name="Van Goethem M.W."/>
            <person name="Fusi M."/>
            <person name="Marasco R."/>
            <person name="Daffonchio D.G."/>
        </authorList>
    </citation>
    <scope>NUCLEOTIDE SEQUENCE</scope>
    <source>
        <strain evidence="3">UG2-1</strain>
        <strain evidence="2">UG2-2</strain>
        <strain evidence="4">UG2_2</strain>
    </source>
</reference>
<proteinExistence type="predicted"/>
<dbReference type="PANTHER" id="PTHR46401">
    <property type="entry name" value="GLYCOSYLTRANSFERASE WBBK-RELATED"/>
    <property type="match status" value="1"/>
</dbReference>
<dbReference type="GO" id="GO:0009103">
    <property type="term" value="P:lipopolysaccharide biosynthetic process"/>
    <property type="evidence" value="ECO:0007669"/>
    <property type="project" value="TreeGrafter"/>
</dbReference>
<dbReference type="AlphaFoldDB" id="A0AAU6P9A3"/>
<evidence type="ECO:0000256" key="1">
    <source>
        <dbReference type="ARBA" id="ARBA00022679"/>
    </source>
</evidence>
<name>A0AAU6P9A3_9FLAO</name>
<dbReference type="RefSeq" id="WP_338733334.1">
    <property type="nucleotide sequence ID" value="NZ_CP136924.1"/>
</dbReference>
<keyword evidence="1 3" id="KW-0808">Transferase</keyword>
<protein>
    <submittedName>
        <fullName evidence="3">Glycosyltransferase family 4 protein</fullName>
        <ecNumber evidence="3">2.4.-.-</ecNumber>
    </submittedName>
</protein>
<gene>
    <name evidence="3" type="ORF">R3L15_03825</name>
    <name evidence="2" type="ORF">R3L16_03570</name>
</gene>
<keyword evidence="3" id="KW-0328">Glycosyltransferase</keyword>
<dbReference type="Gene3D" id="3.40.50.2000">
    <property type="entry name" value="Glycogen Phosphorylase B"/>
    <property type="match status" value="2"/>
</dbReference>
<dbReference type="CDD" id="cd03801">
    <property type="entry name" value="GT4_PimA-like"/>
    <property type="match status" value="1"/>
</dbReference>
<dbReference type="EMBL" id="CP136925">
    <property type="protein sequence ID" value="WXA14005.1"/>
    <property type="molecule type" value="Genomic_DNA"/>
</dbReference>
<dbReference type="EC" id="2.4.-.-" evidence="3"/>
<evidence type="ECO:0000313" key="4">
    <source>
        <dbReference type="Proteomes" id="UP001368318"/>
    </source>
</evidence>
<accession>A0AAU6P9A3</accession>
<dbReference type="PANTHER" id="PTHR46401:SF2">
    <property type="entry name" value="GLYCOSYLTRANSFERASE WBBK-RELATED"/>
    <property type="match status" value="1"/>
</dbReference>
<sequence>MNRVFVHHRSPHHATYSGYAQLVTQFPEAKVITGTPSMPYKIAKIVAAMHKQTSGLFNTASVFKALELRNTLRQISSPTVVHFLNAERDVRYLVRLKKQYNQVVFCATFHKPPAVLEQRITDWKYLQHLDGAIAVGENQVDFLKTKLPNTKVRYIPHGVDTQFFKPNSNKKHPNKVLFVGQHLRDFNTFNACVPLLAEKNKDIQIHAVVNSGIEHRLKSHLNLHVHHGLSDEDLLAHYQTASVLLLPMLDSTACNSLLEAMACGVPIVTSRVGGNAEYLKETSAKLINSKDVEAHVMATKQALQTVSSKTNVSHIVNTFDWKNIAHNVNRFHTDIIKKI</sequence>
<evidence type="ECO:0000313" key="2">
    <source>
        <dbReference type="EMBL" id="WXA03572.1"/>
    </source>
</evidence>